<dbReference type="Gene3D" id="1.10.10.10">
    <property type="entry name" value="Winged helix-like DNA-binding domain superfamily/Winged helix DNA-binding domain"/>
    <property type="match status" value="1"/>
</dbReference>
<evidence type="ECO:0000313" key="13">
    <source>
        <dbReference type="EMBL" id="RTQ95069.1"/>
    </source>
</evidence>
<dbReference type="SMART" id="SM01043">
    <property type="entry name" value="BTAD"/>
    <property type="match status" value="1"/>
</dbReference>
<evidence type="ECO:0000256" key="5">
    <source>
        <dbReference type="ARBA" id="ARBA00023015"/>
    </source>
</evidence>
<evidence type="ECO:0000256" key="3">
    <source>
        <dbReference type="ARBA" id="ARBA00022553"/>
    </source>
</evidence>
<keyword evidence="10" id="KW-0175">Coiled coil</keyword>
<dbReference type="SMART" id="SM00448">
    <property type="entry name" value="REC"/>
    <property type="match status" value="1"/>
</dbReference>
<dbReference type="GO" id="GO:0032993">
    <property type="term" value="C:protein-DNA complex"/>
    <property type="evidence" value="ECO:0007669"/>
    <property type="project" value="TreeGrafter"/>
</dbReference>
<protein>
    <submittedName>
        <fullName evidence="13">Response regulator</fullName>
    </submittedName>
</protein>
<organism evidence="13 14">
    <name type="scientific">Lysinibacillus telephonicus</name>
    <dbReference type="NCBI Taxonomy" id="1714840"/>
    <lineage>
        <taxon>Bacteria</taxon>
        <taxon>Bacillati</taxon>
        <taxon>Bacillota</taxon>
        <taxon>Bacilli</taxon>
        <taxon>Bacillales</taxon>
        <taxon>Bacillaceae</taxon>
        <taxon>Lysinibacillus</taxon>
    </lineage>
</organism>
<evidence type="ECO:0000259" key="12">
    <source>
        <dbReference type="PROSITE" id="PS51755"/>
    </source>
</evidence>
<dbReference type="OrthoDB" id="3190595at2"/>
<dbReference type="PROSITE" id="PS50110">
    <property type="entry name" value="RESPONSE_REGULATORY"/>
    <property type="match status" value="1"/>
</dbReference>
<evidence type="ECO:0000256" key="7">
    <source>
        <dbReference type="ARBA" id="ARBA00023163"/>
    </source>
</evidence>
<dbReference type="SUPFAM" id="SSF48452">
    <property type="entry name" value="TPR-like"/>
    <property type="match status" value="1"/>
</dbReference>
<keyword evidence="3 8" id="KW-0597">Phosphoprotein</keyword>
<dbReference type="SUPFAM" id="SSF46894">
    <property type="entry name" value="C-terminal effector domain of the bipartite response regulators"/>
    <property type="match status" value="1"/>
</dbReference>
<dbReference type="InterPro" id="IPR001789">
    <property type="entry name" value="Sig_transdc_resp-reg_receiver"/>
</dbReference>
<keyword evidence="4" id="KW-0902">Two-component regulatory system</keyword>
<dbReference type="Pfam" id="PF03704">
    <property type="entry name" value="BTAD"/>
    <property type="match status" value="1"/>
</dbReference>
<dbReference type="Gene3D" id="1.25.40.10">
    <property type="entry name" value="Tetratricopeptide repeat domain"/>
    <property type="match status" value="1"/>
</dbReference>
<dbReference type="RefSeq" id="WP_126293062.1">
    <property type="nucleotide sequence ID" value="NZ_CP155468.1"/>
</dbReference>
<dbReference type="InterPro" id="IPR001867">
    <property type="entry name" value="OmpR/PhoB-type_DNA-bd"/>
</dbReference>
<evidence type="ECO:0000259" key="11">
    <source>
        <dbReference type="PROSITE" id="PS50110"/>
    </source>
</evidence>
<evidence type="ECO:0000256" key="6">
    <source>
        <dbReference type="ARBA" id="ARBA00023125"/>
    </source>
</evidence>
<evidence type="ECO:0000256" key="2">
    <source>
        <dbReference type="ARBA" id="ARBA00005820"/>
    </source>
</evidence>
<feature type="domain" description="Response regulatory" evidence="11">
    <location>
        <begin position="2"/>
        <end position="117"/>
    </location>
</feature>
<dbReference type="AlphaFoldDB" id="A0A431UVI5"/>
<feature type="domain" description="OmpR/PhoB-type" evidence="12">
    <location>
        <begin position="127"/>
        <end position="234"/>
    </location>
</feature>
<dbReference type="Proteomes" id="UP000276349">
    <property type="component" value="Unassembled WGS sequence"/>
</dbReference>
<dbReference type="InterPro" id="IPR011990">
    <property type="entry name" value="TPR-like_helical_dom_sf"/>
</dbReference>
<evidence type="ECO:0000256" key="1">
    <source>
        <dbReference type="ARBA" id="ARBA00004496"/>
    </source>
</evidence>
<evidence type="ECO:0000256" key="9">
    <source>
        <dbReference type="PROSITE-ProRule" id="PRU01091"/>
    </source>
</evidence>
<keyword evidence="14" id="KW-1185">Reference proteome</keyword>
<comment type="subcellular location">
    <subcellularLocation>
        <location evidence="1">Cytoplasm</location>
    </subcellularLocation>
</comment>
<reference evidence="13 14" key="1">
    <citation type="submission" date="2018-12" db="EMBL/GenBank/DDBJ databases">
        <authorList>
            <person name="Yu L."/>
        </authorList>
    </citation>
    <scope>NUCLEOTIDE SEQUENCE [LARGE SCALE GENOMIC DNA]</scope>
    <source>
        <strain evidence="13 14">S5H2222</strain>
    </source>
</reference>
<evidence type="ECO:0000256" key="4">
    <source>
        <dbReference type="ARBA" id="ARBA00023012"/>
    </source>
</evidence>
<dbReference type="InterPro" id="IPR039420">
    <property type="entry name" value="WalR-like"/>
</dbReference>
<sequence>MRAILIDDEQLPLMYLKKVLENKIDGVEVVGVYQDPIQAYENIKTDSPDVIFIDIHMPEMNGLEMAERIQGAFQNIEIVFVTGDDRHALEAFDLYAFDYIMKPLQIERLKKTVERLQRRLDNHQTNSKENKVENTLLYTFNQLKYQRAGCEPEIFKWRTTKVQELFAYMFHHRGKIVDRETLIEMLWPDFGIERGAKQLYTAIYHIRQTIKKAGIPSISISSVNNLYGGYIMHIEDILVDTNEWETKLNKLTPPKNDNIHEHEIVFSEYKGDYLGDYDYLWAEGERERLRRLWLNHGLILSRFYRDTENIQAAIKVNQRIQQMYPDKEESYFELMRLYASINSSTAVEEQYRLLRSVLKQEYDSLPSFNITNWYEKWKSKSYS</sequence>
<dbReference type="Pfam" id="PF00486">
    <property type="entry name" value="Trans_reg_C"/>
    <property type="match status" value="1"/>
</dbReference>
<dbReference type="Pfam" id="PF00072">
    <property type="entry name" value="Response_reg"/>
    <property type="match status" value="1"/>
</dbReference>
<dbReference type="PANTHER" id="PTHR48111">
    <property type="entry name" value="REGULATOR OF RPOS"/>
    <property type="match status" value="1"/>
</dbReference>
<accession>A0A431UVI5</accession>
<proteinExistence type="inferred from homology"/>
<dbReference type="SUPFAM" id="SSF52172">
    <property type="entry name" value="CheY-like"/>
    <property type="match status" value="1"/>
</dbReference>
<dbReference type="InterPro" id="IPR036388">
    <property type="entry name" value="WH-like_DNA-bd_sf"/>
</dbReference>
<gene>
    <name evidence="13" type="ORF">EKG35_04135</name>
</gene>
<comment type="caution">
    <text evidence="13">The sequence shown here is derived from an EMBL/GenBank/DDBJ whole genome shotgun (WGS) entry which is preliminary data.</text>
</comment>
<dbReference type="GO" id="GO:0005829">
    <property type="term" value="C:cytosol"/>
    <property type="evidence" value="ECO:0007669"/>
    <property type="project" value="TreeGrafter"/>
</dbReference>
<evidence type="ECO:0000256" key="10">
    <source>
        <dbReference type="SAM" id="Coils"/>
    </source>
</evidence>
<comment type="similarity">
    <text evidence="2">Belongs to the AfsR/DnrI/RedD regulatory family.</text>
</comment>
<dbReference type="InterPro" id="IPR011006">
    <property type="entry name" value="CheY-like_superfamily"/>
</dbReference>
<name>A0A431UVI5_9BACI</name>
<dbReference type="PROSITE" id="PS51755">
    <property type="entry name" value="OMPR_PHOB"/>
    <property type="match status" value="1"/>
</dbReference>
<dbReference type="EMBL" id="RXNR01000008">
    <property type="protein sequence ID" value="RTQ95069.1"/>
    <property type="molecule type" value="Genomic_DNA"/>
</dbReference>
<keyword evidence="7" id="KW-0804">Transcription</keyword>
<dbReference type="GO" id="GO:0000976">
    <property type="term" value="F:transcription cis-regulatory region binding"/>
    <property type="evidence" value="ECO:0007669"/>
    <property type="project" value="TreeGrafter"/>
</dbReference>
<dbReference type="GO" id="GO:0000156">
    <property type="term" value="F:phosphorelay response regulator activity"/>
    <property type="evidence" value="ECO:0007669"/>
    <property type="project" value="TreeGrafter"/>
</dbReference>
<keyword evidence="6 9" id="KW-0238">DNA-binding</keyword>
<evidence type="ECO:0000313" key="14">
    <source>
        <dbReference type="Proteomes" id="UP000276349"/>
    </source>
</evidence>
<feature type="modified residue" description="4-aspartylphosphate" evidence="8">
    <location>
        <position position="54"/>
    </location>
</feature>
<dbReference type="PANTHER" id="PTHR48111:SF17">
    <property type="entry name" value="TRANSCRIPTIONAL REGULATORY PROTEIN YPDB"/>
    <property type="match status" value="1"/>
</dbReference>
<evidence type="ECO:0000256" key="8">
    <source>
        <dbReference type="PROSITE-ProRule" id="PRU00169"/>
    </source>
</evidence>
<dbReference type="GO" id="GO:0006355">
    <property type="term" value="P:regulation of DNA-templated transcription"/>
    <property type="evidence" value="ECO:0007669"/>
    <property type="project" value="InterPro"/>
</dbReference>
<keyword evidence="5" id="KW-0805">Transcription regulation</keyword>
<dbReference type="InterPro" id="IPR005158">
    <property type="entry name" value="BTAD"/>
</dbReference>
<feature type="coiled-coil region" evidence="10">
    <location>
        <begin position="106"/>
        <end position="133"/>
    </location>
</feature>
<feature type="DNA-binding region" description="OmpR/PhoB-type" evidence="9">
    <location>
        <begin position="127"/>
        <end position="234"/>
    </location>
</feature>
<dbReference type="InterPro" id="IPR016032">
    <property type="entry name" value="Sig_transdc_resp-reg_C-effctor"/>
</dbReference>
<dbReference type="Gene3D" id="3.40.50.2300">
    <property type="match status" value="1"/>
</dbReference>